<keyword evidence="1" id="KW-1133">Transmembrane helix</keyword>
<evidence type="ECO:0000313" key="3">
    <source>
        <dbReference type="Proteomes" id="UP000295124"/>
    </source>
</evidence>
<accession>A0A4R4Z4R1</accession>
<dbReference type="PROSITE" id="PS51318">
    <property type="entry name" value="TAT"/>
    <property type="match status" value="1"/>
</dbReference>
<dbReference type="EMBL" id="SMKX01000107">
    <property type="protein sequence ID" value="TDD52420.1"/>
    <property type="molecule type" value="Genomic_DNA"/>
</dbReference>
<keyword evidence="3" id="KW-1185">Reference proteome</keyword>
<dbReference type="OrthoDB" id="3213425at2"/>
<dbReference type="RefSeq" id="WP_132173108.1">
    <property type="nucleotide sequence ID" value="NZ_SMKX01000107.1"/>
</dbReference>
<dbReference type="InterPro" id="IPR006311">
    <property type="entry name" value="TAT_signal"/>
</dbReference>
<evidence type="ECO:0000313" key="2">
    <source>
        <dbReference type="EMBL" id="TDD52420.1"/>
    </source>
</evidence>
<reference evidence="2 3" key="1">
    <citation type="submission" date="2019-03" db="EMBL/GenBank/DDBJ databases">
        <title>Draft genome sequences of novel Actinobacteria.</title>
        <authorList>
            <person name="Sahin N."/>
            <person name="Ay H."/>
            <person name="Saygin H."/>
        </authorList>
    </citation>
    <scope>NUCLEOTIDE SEQUENCE [LARGE SCALE GENOMIC DNA]</scope>
    <source>
        <strain evidence="2 3">JCM 13523</strain>
    </source>
</reference>
<dbReference type="AlphaFoldDB" id="A0A4R4Z4R1"/>
<dbReference type="Proteomes" id="UP000295124">
    <property type="component" value="Unassembled WGS sequence"/>
</dbReference>
<name>A0A4R4Z4R1_9ACTN</name>
<protein>
    <recommendedName>
        <fullName evidence="4">XRE family transcriptional regulator</fullName>
    </recommendedName>
</protein>
<comment type="caution">
    <text evidence="2">The sequence shown here is derived from an EMBL/GenBank/DDBJ whole genome shotgun (WGS) entry which is preliminary data.</text>
</comment>
<evidence type="ECO:0000256" key="1">
    <source>
        <dbReference type="SAM" id="Phobius"/>
    </source>
</evidence>
<keyword evidence="1" id="KW-0472">Membrane</keyword>
<dbReference type="Gene3D" id="1.25.40.10">
    <property type="entry name" value="Tetratricopeptide repeat domain"/>
    <property type="match status" value="1"/>
</dbReference>
<evidence type="ECO:0008006" key="4">
    <source>
        <dbReference type="Google" id="ProtNLM"/>
    </source>
</evidence>
<dbReference type="InterPro" id="IPR011990">
    <property type="entry name" value="TPR-like_helical_dom_sf"/>
</dbReference>
<proteinExistence type="predicted"/>
<feature type="transmembrane region" description="Helical" evidence="1">
    <location>
        <begin position="21"/>
        <end position="40"/>
    </location>
</feature>
<keyword evidence="1" id="KW-0812">Transmembrane</keyword>
<organism evidence="2 3">
    <name type="scientific">Kribbella antibiotica</name>
    <dbReference type="NCBI Taxonomy" id="190195"/>
    <lineage>
        <taxon>Bacteria</taxon>
        <taxon>Bacillati</taxon>
        <taxon>Actinomycetota</taxon>
        <taxon>Actinomycetes</taxon>
        <taxon>Propionibacteriales</taxon>
        <taxon>Kribbellaceae</taxon>
        <taxon>Kribbella</taxon>
    </lineage>
</organism>
<sequence>MHETVRSVVSLSDRDMNRRNFLLGTTFSAAAFAEPALFAMTVPPAQITEQAAGRRIGQSDVEILQEHFDHLWRLDHRYGSGRVREQGVRLLNSEAMNLLKGSYSAKVGTALLRVVAQTSWLAGSMSADVGRHALAQRYYIQTLNLALSAGDTQYAANILGYMSRMTIHIGHSATSESERISNGRHAVALARAAQSLASDRLTPVLSGLLCAIEARGHALLGDSRETRMTVHKAEKAFERSVPGNEPSWLAFYTEAELLADLGRCLRDTGESTNAERLINHALESYEPWRARSRCFVQTDLATTHLVARDFDRATSLGLDAVRTASRISSSRAVDRIRTLHRQVQPIRMKSTHLATLDEEITAYLAHQPRGNEDTRV</sequence>
<gene>
    <name evidence="2" type="ORF">E1263_29185</name>
</gene>